<feature type="transmembrane region" description="Helical" evidence="1">
    <location>
        <begin position="54"/>
        <end position="72"/>
    </location>
</feature>
<feature type="transmembrane region" description="Helical" evidence="1">
    <location>
        <begin position="338"/>
        <end position="371"/>
    </location>
</feature>
<feature type="transmembrane region" description="Helical" evidence="1">
    <location>
        <begin position="30"/>
        <end position="47"/>
    </location>
</feature>
<evidence type="ECO:0000256" key="1">
    <source>
        <dbReference type="SAM" id="Phobius"/>
    </source>
</evidence>
<feature type="transmembrane region" description="Helical" evidence="1">
    <location>
        <begin position="7"/>
        <end position="24"/>
    </location>
</feature>
<feature type="transmembrane region" description="Helical" evidence="1">
    <location>
        <begin position="306"/>
        <end position="326"/>
    </location>
</feature>
<dbReference type="RefSeq" id="WP_171345979.1">
    <property type="nucleotide sequence ID" value="NZ_CP118930.1"/>
</dbReference>
<feature type="transmembrane region" description="Helical" evidence="1">
    <location>
        <begin position="234"/>
        <end position="254"/>
    </location>
</feature>
<comment type="caution">
    <text evidence="2">The sequence shown here is derived from an EMBL/GenBank/DDBJ whole genome shotgun (WGS) entry which is preliminary data.</text>
</comment>
<dbReference type="Proteomes" id="UP000532247">
    <property type="component" value="Unassembled WGS sequence"/>
</dbReference>
<protein>
    <submittedName>
        <fullName evidence="2">Uncharacterized protein</fullName>
    </submittedName>
</protein>
<feature type="transmembrane region" description="Helical" evidence="1">
    <location>
        <begin position="140"/>
        <end position="164"/>
    </location>
</feature>
<keyword evidence="1" id="KW-0472">Membrane</keyword>
<feature type="transmembrane region" description="Helical" evidence="1">
    <location>
        <begin position="115"/>
        <end position="133"/>
    </location>
</feature>
<name>A0A7Y4B4V5_VIBAL</name>
<proteinExistence type="predicted"/>
<feature type="transmembrane region" description="Helical" evidence="1">
    <location>
        <begin position="170"/>
        <end position="189"/>
    </location>
</feature>
<evidence type="ECO:0000313" key="2">
    <source>
        <dbReference type="EMBL" id="NOI10281.1"/>
    </source>
</evidence>
<dbReference type="AlphaFoldDB" id="A0A7Y4B4V5"/>
<organism evidence="2 3">
    <name type="scientific">Vibrio alginolyticus</name>
    <dbReference type="NCBI Taxonomy" id="663"/>
    <lineage>
        <taxon>Bacteria</taxon>
        <taxon>Pseudomonadati</taxon>
        <taxon>Pseudomonadota</taxon>
        <taxon>Gammaproteobacteria</taxon>
        <taxon>Vibrionales</taxon>
        <taxon>Vibrionaceae</taxon>
        <taxon>Vibrio</taxon>
    </lineage>
</organism>
<gene>
    <name evidence="2" type="ORF">F0254_15585</name>
</gene>
<keyword evidence="1" id="KW-0812">Transmembrane</keyword>
<evidence type="ECO:0000313" key="3">
    <source>
        <dbReference type="Proteomes" id="UP000532247"/>
    </source>
</evidence>
<keyword evidence="1" id="KW-1133">Transmembrane helix</keyword>
<dbReference type="EMBL" id="VTYF01000008">
    <property type="protein sequence ID" value="NOI10281.1"/>
    <property type="molecule type" value="Genomic_DNA"/>
</dbReference>
<accession>A0A7Y4B4V5</accession>
<reference evidence="2 3" key="1">
    <citation type="submission" date="2019-09" db="EMBL/GenBank/DDBJ databases">
        <title>Draft genome sequencing and comparative genomics of hatchery-associated Vibrios.</title>
        <authorList>
            <person name="Kehlet-Delgado H."/>
            <person name="Mueller R.S."/>
        </authorList>
    </citation>
    <scope>NUCLEOTIDE SEQUENCE [LARGE SCALE GENOMIC DNA]</scope>
    <source>
        <strain evidence="2 3">081416A</strain>
    </source>
</reference>
<sequence length="377" mass="43500">MNASNKIITLFVFTLIFPVSLLGIRASDVSILMVILLVPFIFNKLVFKKSIDNFLLVVISISTVFLYLLALYNNFNLANLNGYENKVSKALGWLISDREISSFFSSGNVYRNSLIYFRYILIPMYFFVGWWFFKNNEKPIVHIFNIFFVASFLHLILSTFGFISNGGRQSGIFSNPAELSVIGLLLMLFSKYQAERYKRLIGYALSSSLLLFSFTFSAFIALFGYFVICKFRFFKFRLIFPIVIFVSFLLASDISSIVSSEVSKYLYAGSLMNRFNLWAVFKDIFSQDVFLYMFGFGAFPVFADNIFWYLISGLGISGWLIFLYLYRVSIRNELISGITIFVILQGILFPGFVMPYFIALLLFLIGFFYYYEGVNVQ</sequence>
<feature type="transmembrane region" description="Helical" evidence="1">
    <location>
        <begin position="275"/>
        <end position="294"/>
    </location>
</feature>
<feature type="transmembrane region" description="Helical" evidence="1">
    <location>
        <begin position="201"/>
        <end position="228"/>
    </location>
</feature>